<feature type="non-terminal residue" evidence="1">
    <location>
        <position position="1"/>
    </location>
</feature>
<evidence type="ECO:0000313" key="1">
    <source>
        <dbReference type="EMBL" id="PNJ06352.1"/>
    </source>
</evidence>
<protein>
    <submittedName>
        <fullName evidence="1">SLFN11 isoform 13</fullName>
    </submittedName>
</protein>
<sequence>ICQAETRKTFLRENFEHIQHIVIDEAQNFRTEDGDWYGKAKTITRRAKE</sequence>
<proteinExistence type="predicted"/>
<accession>A0A2J8RCX4</accession>
<comment type="caution">
    <text evidence="1">The sequence shown here is derived from an EMBL/GenBank/DDBJ whole genome shotgun (WGS) entry which is preliminary data.</text>
</comment>
<dbReference type="EMBL" id="NDHI03003710">
    <property type="protein sequence ID" value="PNJ06352.1"/>
    <property type="molecule type" value="Genomic_DNA"/>
</dbReference>
<gene>
    <name evidence="1" type="ORF">CR201_G0051881</name>
</gene>
<organism evidence="1">
    <name type="scientific">Pongo abelii</name>
    <name type="common">Sumatran orangutan</name>
    <name type="synonym">Pongo pygmaeus abelii</name>
    <dbReference type="NCBI Taxonomy" id="9601"/>
    <lineage>
        <taxon>Eukaryota</taxon>
        <taxon>Metazoa</taxon>
        <taxon>Chordata</taxon>
        <taxon>Craniata</taxon>
        <taxon>Vertebrata</taxon>
        <taxon>Euteleostomi</taxon>
        <taxon>Mammalia</taxon>
        <taxon>Eutheria</taxon>
        <taxon>Euarchontoglires</taxon>
        <taxon>Primates</taxon>
        <taxon>Haplorrhini</taxon>
        <taxon>Catarrhini</taxon>
        <taxon>Hominidae</taxon>
        <taxon>Pongo</taxon>
    </lineage>
</organism>
<dbReference type="AlphaFoldDB" id="A0A2J8RCX4"/>
<name>A0A2J8RCX4_PONAB</name>
<reference evidence="1" key="1">
    <citation type="submission" date="2017-12" db="EMBL/GenBank/DDBJ databases">
        <title>High-resolution comparative analysis of great ape genomes.</title>
        <authorList>
            <person name="Pollen A."/>
            <person name="Hastie A."/>
            <person name="Hormozdiari F."/>
            <person name="Dougherty M."/>
            <person name="Liu R."/>
            <person name="Chaisson M."/>
            <person name="Hoppe E."/>
            <person name="Hill C."/>
            <person name="Pang A."/>
            <person name="Hillier L."/>
            <person name="Baker C."/>
            <person name="Armstrong J."/>
            <person name="Shendure J."/>
            <person name="Paten B."/>
            <person name="Wilson R."/>
            <person name="Chao H."/>
            <person name="Schneider V."/>
            <person name="Ventura M."/>
            <person name="Kronenberg Z."/>
            <person name="Murali S."/>
            <person name="Gordon D."/>
            <person name="Cantsilieris S."/>
            <person name="Munson K."/>
            <person name="Nelson B."/>
            <person name="Raja A."/>
            <person name="Underwood J."/>
            <person name="Diekhans M."/>
            <person name="Fiddes I."/>
            <person name="Haussler D."/>
            <person name="Eichler E."/>
        </authorList>
    </citation>
    <scope>NUCLEOTIDE SEQUENCE [LARGE SCALE GENOMIC DNA]</scope>
    <source>
        <strain evidence="1">Susie</strain>
    </source>
</reference>